<sequence>MTAPSPSPTLLIVDDTPDNIAVLFDFLAEQGFNVLVCESGKAALDTLGVEEPDLILLDVMMPGMDGWETCRRIKQLPAGREVPVFFMTALGEPYDKVRGLEAGAVDYLTKPVYPEEVLARIQTHLEIRRLQKQQQEQNDLLDAALQRSIFAERALAESLGRAILLVRLADHEILFMTDQAKTIVSDHGGVPALLSCLAENADTFGRGEGCRYTLKCSDENTADGTLLVTLEVQRAEPTPEDLRSLGLTPRETEILFWVAQGKTSPDIAIILGMQVCTVKKHVENFLPKLGVETRLAAAIRANEILTERT</sequence>
<dbReference type="CDD" id="cd19920">
    <property type="entry name" value="REC_PA4781-like"/>
    <property type="match status" value="1"/>
</dbReference>
<dbReference type="EMBL" id="CP119075">
    <property type="protein sequence ID" value="WED63425.1"/>
    <property type="molecule type" value="Genomic_DNA"/>
</dbReference>
<dbReference type="InterPro" id="IPR001789">
    <property type="entry name" value="Sig_transdc_resp-reg_receiver"/>
</dbReference>
<dbReference type="GO" id="GO:0000976">
    <property type="term" value="F:transcription cis-regulatory region binding"/>
    <property type="evidence" value="ECO:0007669"/>
    <property type="project" value="TreeGrafter"/>
</dbReference>
<dbReference type="InterPro" id="IPR011006">
    <property type="entry name" value="CheY-like_superfamily"/>
</dbReference>
<feature type="modified residue" description="4-aspartylphosphate" evidence="6">
    <location>
        <position position="58"/>
    </location>
</feature>
<dbReference type="GO" id="GO:0005829">
    <property type="term" value="C:cytosol"/>
    <property type="evidence" value="ECO:0007669"/>
    <property type="project" value="TreeGrafter"/>
</dbReference>
<evidence type="ECO:0000259" key="7">
    <source>
        <dbReference type="PROSITE" id="PS50043"/>
    </source>
</evidence>
<dbReference type="PRINTS" id="PR00038">
    <property type="entry name" value="HTHLUXR"/>
</dbReference>
<feature type="domain" description="HTH luxR-type" evidence="7">
    <location>
        <begin position="240"/>
        <end position="305"/>
    </location>
</feature>
<proteinExistence type="predicted"/>
<keyword evidence="2" id="KW-0902">Two-component regulatory system</keyword>
<keyword evidence="1 6" id="KW-0597">Phosphoprotein</keyword>
<dbReference type="Gene3D" id="3.40.50.2300">
    <property type="match status" value="1"/>
</dbReference>
<dbReference type="KEGG" id="slom:PXH66_13885"/>
<dbReference type="PANTHER" id="PTHR48111">
    <property type="entry name" value="REGULATOR OF RPOS"/>
    <property type="match status" value="1"/>
</dbReference>
<evidence type="ECO:0000256" key="1">
    <source>
        <dbReference type="ARBA" id="ARBA00022553"/>
    </source>
</evidence>
<reference evidence="9" key="1">
    <citation type="submission" date="2023-03" db="EMBL/GenBank/DDBJ databases">
        <title>Lomoglobus Profundus gen. nov., sp. nov., a novel member of the phylum Verrucomicrobia, isolated from deep-marine sediment of South China Sea.</title>
        <authorList>
            <person name="Ahmad T."/>
            <person name="Ishaq S.E."/>
            <person name="Wang F."/>
        </authorList>
    </citation>
    <scope>NUCLEOTIDE SEQUENCE</scope>
    <source>
        <strain evidence="9">LMO-M01</strain>
    </source>
</reference>
<accession>A0AAF0CMR4</accession>
<keyword evidence="4" id="KW-0238">DNA-binding</keyword>
<dbReference type="InterPro" id="IPR039420">
    <property type="entry name" value="WalR-like"/>
</dbReference>
<dbReference type="SMART" id="SM00448">
    <property type="entry name" value="REC"/>
    <property type="match status" value="1"/>
</dbReference>
<keyword evidence="5" id="KW-0804">Transcription</keyword>
<organism evidence="9 10">
    <name type="scientific">Synoicihabitans lomoniglobus</name>
    <dbReference type="NCBI Taxonomy" id="2909285"/>
    <lineage>
        <taxon>Bacteria</taxon>
        <taxon>Pseudomonadati</taxon>
        <taxon>Verrucomicrobiota</taxon>
        <taxon>Opitutia</taxon>
        <taxon>Opitutales</taxon>
        <taxon>Opitutaceae</taxon>
        <taxon>Synoicihabitans</taxon>
    </lineage>
</organism>
<dbReference type="SUPFAM" id="SSF46894">
    <property type="entry name" value="C-terminal effector domain of the bipartite response regulators"/>
    <property type="match status" value="1"/>
</dbReference>
<dbReference type="CDD" id="cd06170">
    <property type="entry name" value="LuxR_C_like"/>
    <property type="match status" value="1"/>
</dbReference>
<dbReference type="PROSITE" id="PS50043">
    <property type="entry name" value="HTH_LUXR_2"/>
    <property type="match status" value="1"/>
</dbReference>
<evidence type="ECO:0000313" key="10">
    <source>
        <dbReference type="Proteomes" id="UP001218638"/>
    </source>
</evidence>
<dbReference type="SUPFAM" id="SSF52172">
    <property type="entry name" value="CheY-like"/>
    <property type="match status" value="1"/>
</dbReference>
<evidence type="ECO:0000256" key="4">
    <source>
        <dbReference type="ARBA" id="ARBA00023125"/>
    </source>
</evidence>
<evidence type="ECO:0000256" key="3">
    <source>
        <dbReference type="ARBA" id="ARBA00023015"/>
    </source>
</evidence>
<dbReference type="AlphaFoldDB" id="A0AAF0CMR4"/>
<dbReference type="InterPro" id="IPR036388">
    <property type="entry name" value="WH-like_DNA-bd_sf"/>
</dbReference>
<keyword evidence="3" id="KW-0805">Transcription regulation</keyword>
<dbReference type="InterPro" id="IPR000792">
    <property type="entry name" value="Tscrpt_reg_LuxR_C"/>
</dbReference>
<dbReference type="GO" id="GO:0006355">
    <property type="term" value="P:regulation of DNA-templated transcription"/>
    <property type="evidence" value="ECO:0007669"/>
    <property type="project" value="InterPro"/>
</dbReference>
<dbReference type="GO" id="GO:0000156">
    <property type="term" value="F:phosphorelay response regulator activity"/>
    <property type="evidence" value="ECO:0007669"/>
    <property type="project" value="TreeGrafter"/>
</dbReference>
<evidence type="ECO:0000256" key="2">
    <source>
        <dbReference type="ARBA" id="ARBA00023012"/>
    </source>
</evidence>
<evidence type="ECO:0000256" key="6">
    <source>
        <dbReference type="PROSITE-ProRule" id="PRU00169"/>
    </source>
</evidence>
<feature type="domain" description="Response regulatory" evidence="8">
    <location>
        <begin position="9"/>
        <end position="125"/>
    </location>
</feature>
<dbReference type="Gene3D" id="1.10.10.10">
    <property type="entry name" value="Winged helix-like DNA-binding domain superfamily/Winged helix DNA-binding domain"/>
    <property type="match status" value="1"/>
</dbReference>
<dbReference type="Pfam" id="PF00072">
    <property type="entry name" value="Response_reg"/>
    <property type="match status" value="1"/>
</dbReference>
<dbReference type="PANTHER" id="PTHR48111:SF1">
    <property type="entry name" value="TWO-COMPONENT RESPONSE REGULATOR ORR33"/>
    <property type="match status" value="1"/>
</dbReference>
<keyword evidence="10" id="KW-1185">Reference proteome</keyword>
<dbReference type="Pfam" id="PF00196">
    <property type="entry name" value="GerE"/>
    <property type="match status" value="1"/>
</dbReference>
<protein>
    <submittedName>
        <fullName evidence="9">Response regulator transcription factor</fullName>
    </submittedName>
</protein>
<evidence type="ECO:0000256" key="5">
    <source>
        <dbReference type="ARBA" id="ARBA00023163"/>
    </source>
</evidence>
<evidence type="ECO:0000313" key="9">
    <source>
        <dbReference type="EMBL" id="WED63425.1"/>
    </source>
</evidence>
<dbReference type="PROSITE" id="PS50110">
    <property type="entry name" value="RESPONSE_REGULATORY"/>
    <property type="match status" value="1"/>
</dbReference>
<dbReference type="InterPro" id="IPR016032">
    <property type="entry name" value="Sig_transdc_resp-reg_C-effctor"/>
</dbReference>
<dbReference type="GO" id="GO:0032993">
    <property type="term" value="C:protein-DNA complex"/>
    <property type="evidence" value="ECO:0007669"/>
    <property type="project" value="TreeGrafter"/>
</dbReference>
<dbReference type="Proteomes" id="UP001218638">
    <property type="component" value="Chromosome"/>
</dbReference>
<dbReference type="SMART" id="SM00421">
    <property type="entry name" value="HTH_LUXR"/>
    <property type="match status" value="1"/>
</dbReference>
<name>A0AAF0CMR4_9BACT</name>
<evidence type="ECO:0000259" key="8">
    <source>
        <dbReference type="PROSITE" id="PS50110"/>
    </source>
</evidence>
<dbReference type="RefSeq" id="WP_330929197.1">
    <property type="nucleotide sequence ID" value="NZ_CP119075.1"/>
</dbReference>
<gene>
    <name evidence="9" type="ORF">PXH66_13885</name>
</gene>